<sequence length="780" mass="86982">MSTANSPFYSLLCSIPAISIALVLAGLVFPGNIFHWNRGLQGPYVSTRHDAVSDGNPEPKSRPGEREKDKTTTQTDDSSPESLYKSLYHKLHNLEDHLDIIPQALNTLLDLFPLAIKFSQAGVGGSRENSGIFHLSKEYDSHELRTVLKCSQDEVFAKWEEYIAQREGGGNRVMFTDRPSAIRWLKQMAPLKFVDGAWLGHISRAATAPFHFSDVTKTLWQILSEEYGDGDLKKHHVHVYRQLLQTHAVPELPRADSPDFIDQSGGLDTTLPVWRAAVGQLLISLFAHHFLPEVVGFNLHFEGITLQTLIAAKELGELDMDPAYFHLHVSIDNADSGHSAMAVQAVERYLAEVESKYGAAAMQRDWRRIQIGFSLSQYLCETLSLDDGSTMYSKGQYNNGGPSKNTAMTEIESRFVELVQRKCISAEKLHCSSRAKLGDRMLSDWLDPEVLSYREKQSEFVRCLANARWWVQKGDSANSRLIKELSWGGRMFGSFTNSEVGIVKSWIESLITQAGSLYWSFSGRSKPVVEGYPPLYQSLVSGHPESSFKSVLAICGDDNDDGDGEDHDDIVALSKSIRRRPQPLDTDNIDMTKLLPLWFAQMSLLQSLISIPARSATQAGCAVLRFLRAQEGFEIEGSAVAGTDETMRRNVIGILELGLEMTEAVGLTMPGSLADAINEWPSEAAVTMLHLAMLPKRSAGLLIGITWAFVDMHDSLCSGDGKSCFRYLSQTSHGALREICRRERDSLAQYVENMEPDSTHPREIWKGYTWGRRQIQSCIG</sequence>
<dbReference type="AlphaFoldDB" id="A0AAN6YMK8"/>
<keyword evidence="2" id="KW-1133">Transmembrane helix</keyword>
<feature type="compositionally biased region" description="Basic and acidic residues" evidence="1">
    <location>
        <begin position="47"/>
        <end position="71"/>
    </location>
</feature>
<reference evidence="3" key="2">
    <citation type="submission" date="2023-05" db="EMBL/GenBank/DDBJ databases">
        <authorList>
            <consortium name="Lawrence Berkeley National Laboratory"/>
            <person name="Steindorff A."/>
            <person name="Hensen N."/>
            <person name="Bonometti L."/>
            <person name="Westerberg I."/>
            <person name="Brannstrom I.O."/>
            <person name="Guillou S."/>
            <person name="Cros-Aarteil S."/>
            <person name="Calhoun S."/>
            <person name="Haridas S."/>
            <person name="Kuo A."/>
            <person name="Mondo S."/>
            <person name="Pangilinan J."/>
            <person name="Riley R."/>
            <person name="Labutti K."/>
            <person name="Andreopoulos B."/>
            <person name="Lipzen A."/>
            <person name="Chen C."/>
            <person name="Yanf M."/>
            <person name="Daum C."/>
            <person name="Ng V."/>
            <person name="Clum A."/>
            <person name="Ohm R."/>
            <person name="Martin F."/>
            <person name="Silar P."/>
            <person name="Natvig D."/>
            <person name="Lalanne C."/>
            <person name="Gautier V."/>
            <person name="Ament-Velasquez S.L."/>
            <person name="Kruys A."/>
            <person name="Hutchinson M.I."/>
            <person name="Powell A.J."/>
            <person name="Barry K."/>
            <person name="Miller A.N."/>
            <person name="Grigoriev I.V."/>
            <person name="Debuchy R."/>
            <person name="Gladieux P."/>
            <person name="Thoren M.H."/>
            <person name="Johannesson H."/>
        </authorList>
    </citation>
    <scope>NUCLEOTIDE SEQUENCE</scope>
    <source>
        <strain evidence="3">PSN293</strain>
    </source>
</reference>
<dbReference type="Pfam" id="PF14518">
    <property type="entry name" value="Haem_oxygenas_2"/>
    <property type="match status" value="1"/>
</dbReference>
<dbReference type="Gene3D" id="1.20.910.10">
    <property type="entry name" value="Heme oxygenase-like"/>
    <property type="match status" value="1"/>
</dbReference>
<dbReference type="InterPro" id="IPR016084">
    <property type="entry name" value="Haem_Oase-like_multi-hlx"/>
</dbReference>
<dbReference type="Proteomes" id="UP001301769">
    <property type="component" value="Unassembled WGS sequence"/>
</dbReference>
<keyword evidence="2" id="KW-0472">Membrane</keyword>
<organism evidence="3 4">
    <name type="scientific">Rhypophila decipiens</name>
    <dbReference type="NCBI Taxonomy" id="261697"/>
    <lineage>
        <taxon>Eukaryota</taxon>
        <taxon>Fungi</taxon>
        <taxon>Dikarya</taxon>
        <taxon>Ascomycota</taxon>
        <taxon>Pezizomycotina</taxon>
        <taxon>Sordariomycetes</taxon>
        <taxon>Sordariomycetidae</taxon>
        <taxon>Sordariales</taxon>
        <taxon>Naviculisporaceae</taxon>
        <taxon>Rhypophila</taxon>
    </lineage>
</organism>
<accession>A0AAN6YMK8</accession>
<evidence type="ECO:0000256" key="1">
    <source>
        <dbReference type="SAM" id="MobiDB-lite"/>
    </source>
</evidence>
<reference evidence="3" key="1">
    <citation type="journal article" date="2023" name="Mol. Phylogenet. Evol.">
        <title>Genome-scale phylogeny and comparative genomics of the fungal order Sordariales.</title>
        <authorList>
            <person name="Hensen N."/>
            <person name="Bonometti L."/>
            <person name="Westerberg I."/>
            <person name="Brannstrom I.O."/>
            <person name="Guillou S."/>
            <person name="Cros-Aarteil S."/>
            <person name="Calhoun S."/>
            <person name="Haridas S."/>
            <person name="Kuo A."/>
            <person name="Mondo S."/>
            <person name="Pangilinan J."/>
            <person name="Riley R."/>
            <person name="LaButti K."/>
            <person name="Andreopoulos B."/>
            <person name="Lipzen A."/>
            <person name="Chen C."/>
            <person name="Yan M."/>
            <person name="Daum C."/>
            <person name="Ng V."/>
            <person name="Clum A."/>
            <person name="Steindorff A."/>
            <person name="Ohm R.A."/>
            <person name="Martin F."/>
            <person name="Silar P."/>
            <person name="Natvig D.O."/>
            <person name="Lalanne C."/>
            <person name="Gautier V."/>
            <person name="Ament-Velasquez S.L."/>
            <person name="Kruys A."/>
            <person name="Hutchinson M.I."/>
            <person name="Powell A.J."/>
            <person name="Barry K."/>
            <person name="Miller A.N."/>
            <person name="Grigoriev I.V."/>
            <person name="Debuchy R."/>
            <person name="Gladieux P."/>
            <person name="Hiltunen Thoren M."/>
            <person name="Johannesson H."/>
        </authorList>
    </citation>
    <scope>NUCLEOTIDE SEQUENCE</scope>
    <source>
        <strain evidence="3">PSN293</strain>
    </source>
</reference>
<feature type="region of interest" description="Disordered" evidence="1">
    <location>
        <begin position="47"/>
        <end position="81"/>
    </location>
</feature>
<dbReference type="EMBL" id="MU858048">
    <property type="protein sequence ID" value="KAK4219482.1"/>
    <property type="molecule type" value="Genomic_DNA"/>
</dbReference>
<dbReference type="SMART" id="SM01236">
    <property type="entry name" value="Haem_oxygenase_2"/>
    <property type="match status" value="1"/>
</dbReference>
<keyword evidence="2" id="KW-0812">Transmembrane</keyword>
<comment type="caution">
    <text evidence="3">The sequence shown here is derived from an EMBL/GenBank/DDBJ whole genome shotgun (WGS) entry which is preliminary data.</text>
</comment>
<evidence type="ECO:0000313" key="4">
    <source>
        <dbReference type="Proteomes" id="UP001301769"/>
    </source>
</evidence>
<evidence type="ECO:0000313" key="3">
    <source>
        <dbReference type="EMBL" id="KAK4219482.1"/>
    </source>
</evidence>
<keyword evidence="4" id="KW-1185">Reference proteome</keyword>
<name>A0AAN6YMK8_9PEZI</name>
<evidence type="ECO:0000256" key="2">
    <source>
        <dbReference type="SAM" id="Phobius"/>
    </source>
</evidence>
<feature type="transmembrane region" description="Helical" evidence="2">
    <location>
        <begin position="6"/>
        <end position="29"/>
    </location>
</feature>
<proteinExistence type="predicted"/>
<protein>
    <submittedName>
        <fullName evidence="3">Uncharacterized protein</fullName>
    </submittedName>
</protein>
<gene>
    <name evidence="3" type="ORF">QBC37DRAFT_272989</name>
</gene>